<reference evidence="2" key="2">
    <citation type="submission" date="2016-05" db="EMBL/GenBank/DDBJ databases">
        <title>WGS assembly of Xenopus laevis.</title>
        <authorList>
            <person name="Session A."/>
            <person name="Uno Y."/>
            <person name="Kwon T."/>
            <person name="Chapman J."/>
            <person name="Toyoda A."/>
            <person name="Takahashi S."/>
            <person name="Fukui A."/>
            <person name="Hikosaka A."/>
            <person name="Putnam N."/>
            <person name="Stites J."/>
            <person name="Van Heeringen S."/>
            <person name="Quigley I."/>
            <person name="Heinz S."/>
            <person name="Hellsten U."/>
            <person name="Lyons J."/>
            <person name="Suzuki A."/>
            <person name="Kondo M."/>
            <person name="Ogino H."/>
            <person name="Ochi H."/>
            <person name="Bogdanovic O."/>
            <person name="Lister R."/>
            <person name="Georgiou G."/>
            <person name="Paranjpe S."/>
            <person name="Van Kruijsbergen I."/>
            <person name="Mozaffari S."/>
            <person name="Shu S."/>
            <person name="Schmutz J."/>
            <person name="Jenkins J."/>
            <person name="Grimwood J."/>
            <person name="Carlson J."/>
            <person name="Mitros T."/>
            <person name="Simakov O."/>
            <person name="Heald R."/>
            <person name="Miller K."/>
            <person name="Haudenschild C."/>
            <person name="Kuroki Y."/>
            <person name="Tanaka T."/>
            <person name="Michiue T."/>
            <person name="Watanabe M."/>
            <person name="Kinoshita T."/>
            <person name="Ohta Y."/>
            <person name="Mawaribuchi S."/>
            <person name="Suzuki Y."/>
            <person name="Haramoto Y."/>
            <person name="Yamamoto T."/>
            <person name="Takagi C."/>
            <person name="Kitzman J."/>
            <person name="Shendure J."/>
            <person name="Nakayama T."/>
            <person name="Izutsu Y."/>
            <person name="Robert J."/>
            <person name="Dichmann D."/>
            <person name="Flajnik M."/>
            <person name="Houston D."/>
            <person name="Marcotte E."/>
            <person name="Wallingford J."/>
            <person name="Ito Y."/>
            <person name="Asashima M."/>
            <person name="Ueno N."/>
            <person name="Matsuda Y."/>
            <person name="Jan Veenstra G."/>
            <person name="Fujiyama A."/>
            <person name="Harland R."/>
            <person name="Taira M."/>
            <person name="Rokhsar D.S."/>
        </authorList>
    </citation>
    <scope>NUCLEOTIDE SEQUENCE</scope>
    <source>
        <strain evidence="2">J</strain>
        <tissue evidence="2">Blood</tissue>
    </source>
</reference>
<dbReference type="EMBL" id="CM004466">
    <property type="protein sequence ID" value="OCU00224.1"/>
    <property type="molecule type" value="Genomic_DNA"/>
</dbReference>
<reference evidence="3" key="1">
    <citation type="journal article" date="2016" name="Nature">
        <title>Genome evolution in the allotetraploid frog Xenopus laevis.</title>
        <authorList>
            <person name="Session A.M."/>
            <person name="Uno Y."/>
            <person name="Kwon T."/>
            <person name="Chapman J.A."/>
            <person name="Toyoda A."/>
            <person name="Takahashi S."/>
            <person name="Fukui A."/>
            <person name="Hikosaka A."/>
            <person name="Suzuki A."/>
            <person name="Kondo M."/>
            <person name="van Heeringen S.J."/>
            <person name="Quigley I."/>
            <person name="Heinz S."/>
            <person name="Ogino H."/>
            <person name="Ochi H."/>
            <person name="Hellsten U."/>
            <person name="Lyons J.B."/>
            <person name="Simakov O."/>
            <person name="Putnam N."/>
            <person name="Stites J."/>
            <person name="Kuroki Y."/>
            <person name="Tanaka T."/>
            <person name="Michiue T."/>
            <person name="Watanabe M."/>
            <person name="Bogdanovic O."/>
            <person name="Lister R."/>
            <person name="Georgiou G."/>
            <person name="Paranjpe S.S."/>
            <person name="van Kruijsbergen I."/>
            <person name="Shu S."/>
            <person name="Carlson J."/>
            <person name="Kinoshita T."/>
            <person name="Ohta Y."/>
            <person name="Mawaribuchi S."/>
            <person name="Jenkins J."/>
            <person name="Grimwood J."/>
            <person name="Schmutz J."/>
            <person name="Mitros T."/>
            <person name="Mozaffari S.V."/>
            <person name="Suzuki Y."/>
            <person name="Haramoto Y."/>
            <person name="Yamamoto T.S."/>
            <person name="Takagi C."/>
            <person name="Heald R."/>
            <person name="Miller K."/>
            <person name="Haudenschild C."/>
            <person name="Kitzman J."/>
            <person name="Nakayama T."/>
            <person name="Izutsu Y."/>
            <person name="Robert J."/>
            <person name="Fortriede J."/>
            <person name="Burns K."/>
            <person name="Lotay V."/>
            <person name="Karimi K."/>
            <person name="Yasuoka Y."/>
            <person name="Dichmann D.S."/>
            <person name="Flajnik M.F."/>
            <person name="Houston D.W."/>
            <person name="Shendure J."/>
            <person name="DuPasquier L."/>
            <person name="Vize P.D."/>
            <person name="Zorn A.M."/>
            <person name="Ito M."/>
            <person name="Marcotte E.M."/>
            <person name="Wallingford J.B."/>
            <person name="Ito Y."/>
            <person name="Asashima M."/>
            <person name="Ueno N."/>
            <person name="Matsuda Y."/>
            <person name="Veenstra G.J."/>
            <person name="Fujiyama A."/>
            <person name="Harland R.M."/>
            <person name="Taira M."/>
            <person name="Rokhsar D.S."/>
        </authorList>
    </citation>
    <scope>NUCLEOTIDE SEQUENCE [LARGE SCALE GENOMIC DNA]</scope>
    <source>
        <strain evidence="3">J</strain>
    </source>
</reference>
<dbReference type="Proteomes" id="UP000694892">
    <property type="component" value="Chromosome 1L"/>
</dbReference>
<dbReference type="EMBL" id="CM004481">
    <property type="protein sequence ID" value="OCT65651.1"/>
    <property type="molecule type" value="Genomic_DNA"/>
</dbReference>
<protein>
    <submittedName>
        <fullName evidence="2">Uncharacterized protein</fullName>
    </submittedName>
</protein>
<gene>
    <name evidence="2" type="ORF">XELAEV_18006003mg</name>
    <name evidence="1" type="ORF">XELAEV_18041894mg</name>
</gene>
<dbReference type="AlphaFoldDB" id="A0A974DYG3"/>
<evidence type="ECO:0000313" key="3">
    <source>
        <dbReference type="Proteomes" id="UP000694892"/>
    </source>
</evidence>
<organism evidence="2 3">
    <name type="scientific">Xenopus laevis</name>
    <name type="common">African clawed frog</name>
    <dbReference type="NCBI Taxonomy" id="8355"/>
    <lineage>
        <taxon>Eukaryota</taxon>
        <taxon>Metazoa</taxon>
        <taxon>Chordata</taxon>
        <taxon>Craniata</taxon>
        <taxon>Vertebrata</taxon>
        <taxon>Euteleostomi</taxon>
        <taxon>Amphibia</taxon>
        <taxon>Batrachia</taxon>
        <taxon>Anura</taxon>
        <taxon>Pipoidea</taxon>
        <taxon>Pipidae</taxon>
        <taxon>Xenopodinae</taxon>
        <taxon>Xenopus</taxon>
        <taxon>Xenopus</taxon>
    </lineage>
</organism>
<name>A0A974DYG3_XENLA</name>
<sequence>MRHKGHWGYGYGHCATTGWIMGLLHPPECHTLPPSRHNHVWWLGCYCQGFYGRSGWLSQMGIRSSPGTWLQNQS</sequence>
<dbReference type="Proteomes" id="UP000694892">
    <property type="component" value="Chromosome 8S"/>
</dbReference>
<evidence type="ECO:0000313" key="1">
    <source>
        <dbReference type="EMBL" id="OCT65651.1"/>
    </source>
</evidence>
<evidence type="ECO:0000313" key="2">
    <source>
        <dbReference type="EMBL" id="OCU00224.1"/>
    </source>
</evidence>
<proteinExistence type="predicted"/>
<accession>A0A974DYG3</accession>